<comment type="caution">
    <text evidence="1">The sequence shown here is derived from an EMBL/GenBank/DDBJ whole genome shotgun (WGS) entry which is preliminary data.</text>
</comment>
<evidence type="ECO:0000313" key="1">
    <source>
        <dbReference type="EMBL" id="KAG7299845.1"/>
    </source>
</evidence>
<gene>
    <name evidence="1" type="ORF">JYU34_016864</name>
</gene>
<sequence length="52" mass="5679">MGRERRRLNLLRVSGPIPQQQPGVGRAAAARCAAGDLHHCARARRVPTLLHS</sequence>
<protein>
    <submittedName>
        <fullName evidence="1">Uncharacterized protein</fullName>
    </submittedName>
</protein>
<keyword evidence="2" id="KW-1185">Reference proteome</keyword>
<evidence type="ECO:0000313" key="2">
    <source>
        <dbReference type="Proteomes" id="UP000823941"/>
    </source>
</evidence>
<dbReference type="EMBL" id="JAHIBW010000022">
    <property type="protein sequence ID" value="KAG7299845.1"/>
    <property type="molecule type" value="Genomic_DNA"/>
</dbReference>
<name>A0ABQ7Q3N1_PLUXY</name>
<reference evidence="1 2" key="1">
    <citation type="submission" date="2021-06" db="EMBL/GenBank/DDBJ databases">
        <title>A haploid diamondback moth (Plutella xylostella L.) genome assembly resolves 31 chromosomes and identifies a diamide resistance mutation.</title>
        <authorList>
            <person name="Ward C.M."/>
            <person name="Perry K.D."/>
            <person name="Baker G."/>
            <person name="Powis K."/>
            <person name="Heckel D.G."/>
            <person name="Baxter S.W."/>
        </authorList>
    </citation>
    <scope>NUCLEOTIDE SEQUENCE [LARGE SCALE GENOMIC DNA]</scope>
    <source>
        <strain evidence="1 2">LV</strain>
        <tissue evidence="1">Single pupa</tissue>
    </source>
</reference>
<dbReference type="Proteomes" id="UP000823941">
    <property type="component" value="Chromosome 22"/>
</dbReference>
<accession>A0ABQ7Q3N1</accession>
<proteinExistence type="predicted"/>
<organism evidence="1 2">
    <name type="scientific">Plutella xylostella</name>
    <name type="common">Diamondback moth</name>
    <name type="synonym">Plutella maculipennis</name>
    <dbReference type="NCBI Taxonomy" id="51655"/>
    <lineage>
        <taxon>Eukaryota</taxon>
        <taxon>Metazoa</taxon>
        <taxon>Ecdysozoa</taxon>
        <taxon>Arthropoda</taxon>
        <taxon>Hexapoda</taxon>
        <taxon>Insecta</taxon>
        <taxon>Pterygota</taxon>
        <taxon>Neoptera</taxon>
        <taxon>Endopterygota</taxon>
        <taxon>Lepidoptera</taxon>
        <taxon>Glossata</taxon>
        <taxon>Ditrysia</taxon>
        <taxon>Yponomeutoidea</taxon>
        <taxon>Plutellidae</taxon>
        <taxon>Plutella</taxon>
    </lineage>
</organism>